<evidence type="ECO:0000256" key="1">
    <source>
        <dbReference type="SAM" id="SignalP"/>
    </source>
</evidence>
<evidence type="ECO:0000313" key="2">
    <source>
        <dbReference type="EMBL" id="KAJ7739813.1"/>
    </source>
</evidence>
<dbReference type="AlphaFoldDB" id="A0AAD7MZF1"/>
<dbReference type="EMBL" id="JARKIB010000105">
    <property type="protein sequence ID" value="KAJ7739813.1"/>
    <property type="molecule type" value="Genomic_DNA"/>
</dbReference>
<dbReference type="Proteomes" id="UP001215598">
    <property type="component" value="Unassembled WGS sequence"/>
</dbReference>
<keyword evidence="1" id="KW-0732">Signal</keyword>
<sequence length="85" mass="8630">MLSLRIISALALLAASVLAAPVDVGLRQFGDAECQGKAVGDACTTTSTVTGTLQGFCINSIDEGVVDPNFIFCNAGDFVGSSYGP</sequence>
<organism evidence="2 3">
    <name type="scientific">Mycena metata</name>
    <dbReference type="NCBI Taxonomy" id="1033252"/>
    <lineage>
        <taxon>Eukaryota</taxon>
        <taxon>Fungi</taxon>
        <taxon>Dikarya</taxon>
        <taxon>Basidiomycota</taxon>
        <taxon>Agaricomycotina</taxon>
        <taxon>Agaricomycetes</taxon>
        <taxon>Agaricomycetidae</taxon>
        <taxon>Agaricales</taxon>
        <taxon>Marasmiineae</taxon>
        <taxon>Mycenaceae</taxon>
        <taxon>Mycena</taxon>
    </lineage>
</organism>
<feature type="signal peptide" evidence="1">
    <location>
        <begin position="1"/>
        <end position="19"/>
    </location>
</feature>
<evidence type="ECO:0000313" key="3">
    <source>
        <dbReference type="Proteomes" id="UP001215598"/>
    </source>
</evidence>
<name>A0AAD7MZF1_9AGAR</name>
<comment type="caution">
    <text evidence="2">The sequence shown here is derived from an EMBL/GenBank/DDBJ whole genome shotgun (WGS) entry which is preliminary data.</text>
</comment>
<keyword evidence="3" id="KW-1185">Reference proteome</keyword>
<protein>
    <submittedName>
        <fullName evidence="2">Uncharacterized protein</fullName>
    </submittedName>
</protein>
<proteinExistence type="predicted"/>
<accession>A0AAD7MZF1</accession>
<reference evidence="2" key="1">
    <citation type="submission" date="2023-03" db="EMBL/GenBank/DDBJ databases">
        <title>Massive genome expansion in bonnet fungi (Mycena s.s.) driven by repeated elements and novel gene families across ecological guilds.</title>
        <authorList>
            <consortium name="Lawrence Berkeley National Laboratory"/>
            <person name="Harder C.B."/>
            <person name="Miyauchi S."/>
            <person name="Viragh M."/>
            <person name="Kuo A."/>
            <person name="Thoen E."/>
            <person name="Andreopoulos B."/>
            <person name="Lu D."/>
            <person name="Skrede I."/>
            <person name="Drula E."/>
            <person name="Henrissat B."/>
            <person name="Morin E."/>
            <person name="Kohler A."/>
            <person name="Barry K."/>
            <person name="LaButti K."/>
            <person name="Morin E."/>
            <person name="Salamov A."/>
            <person name="Lipzen A."/>
            <person name="Mereny Z."/>
            <person name="Hegedus B."/>
            <person name="Baldrian P."/>
            <person name="Stursova M."/>
            <person name="Weitz H."/>
            <person name="Taylor A."/>
            <person name="Grigoriev I.V."/>
            <person name="Nagy L.G."/>
            <person name="Martin F."/>
            <person name="Kauserud H."/>
        </authorList>
    </citation>
    <scope>NUCLEOTIDE SEQUENCE</scope>
    <source>
        <strain evidence="2">CBHHK182m</strain>
    </source>
</reference>
<gene>
    <name evidence="2" type="ORF">B0H16DRAFT_1567908</name>
</gene>
<feature type="chain" id="PRO_5042062044" evidence="1">
    <location>
        <begin position="20"/>
        <end position="85"/>
    </location>
</feature>